<keyword evidence="4" id="KW-1185">Reference proteome</keyword>
<keyword evidence="2" id="KW-1133">Transmembrane helix</keyword>
<feature type="coiled-coil region" evidence="1">
    <location>
        <begin position="3"/>
        <end position="60"/>
    </location>
</feature>
<keyword evidence="1" id="KW-0175">Coiled coil</keyword>
<keyword evidence="2" id="KW-0472">Membrane</keyword>
<comment type="caution">
    <text evidence="3">The sequence shown here is derived from an EMBL/GenBank/DDBJ whole genome shotgun (WGS) entry which is preliminary data.</text>
</comment>
<feature type="transmembrane region" description="Helical" evidence="2">
    <location>
        <begin position="140"/>
        <end position="159"/>
    </location>
</feature>
<evidence type="ECO:0000313" key="4">
    <source>
        <dbReference type="Proteomes" id="UP001519345"/>
    </source>
</evidence>
<dbReference type="Pfam" id="PF06570">
    <property type="entry name" value="DUF1129"/>
    <property type="match status" value="1"/>
</dbReference>
<feature type="transmembrane region" description="Helical" evidence="2">
    <location>
        <begin position="94"/>
        <end position="120"/>
    </location>
</feature>
<evidence type="ECO:0000256" key="1">
    <source>
        <dbReference type="SAM" id="Coils"/>
    </source>
</evidence>
<accession>A0ABS4IJ64</accession>
<evidence type="ECO:0000256" key="2">
    <source>
        <dbReference type="SAM" id="Phobius"/>
    </source>
</evidence>
<sequence length="225" mass="26105">MNAEELIQINNEKRKELTKENKEYYEDMLVYVRLSYDKSEQETEEILTELLDHLVEAQEEGTTAKDVFGQEPKKYADEIIGELPKMVTKERMQYFAMGVLYFLASIAFLNGIIKLFSYYVLDIEPLTETYYLGSLAFKTLLKIVVAFVLLYFVVKYIRWSSFKRINKVAEFLLSGLIGIIAMGVFMLVIFVTPDFGPTVQISFYVTLLLGIVLFFVARRVRKINS</sequence>
<organism evidence="3 4">
    <name type="scientific">Virgibacillus natechei</name>
    <dbReference type="NCBI Taxonomy" id="1216297"/>
    <lineage>
        <taxon>Bacteria</taxon>
        <taxon>Bacillati</taxon>
        <taxon>Bacillota</taxon>
        <taxon>Bacilli</taxon>
        <taxon>Bacillales</taxon>
        <taxon>Bacillaceae</taxon>
        <taxon>Virgibacillus</taxon>
    </lineage>
</organism>
<feature type="transmembrane region" description="Helical" evidence="2">
    <location>
        <begin position="198"/>
        <end position="217"/>
    </location>
</feature>
<dbReference type="EMBL" id="JAGGKX010000019">
    <property type="protein sequence ID" value="MBP1970998.1"/>
    <property type="molecule type" value="Genomic_DNA"/>
</dbReference>
<dbReference type="PANTHER" id="PTHR41307:SF1">
    <property type="entry name" value="MEMBRANE PROTEIN"/>
    <property type="match status" value="1"/>
</dbReference>
<feature type="transmembrane region" description="Helical" evidence="2">
    <location>
        <begin position="171"/>
        <end position="192"/>
    </location>
</feature>
<dbReference type="SUPFAM" id="SSF158560">
    <property type="entry name" value="BH3980-like"/>
    <property type="match status" value="1"/>
</dbReference>
<keyword evidence="2" id="KW-0812">Transmembrane</keyword>
<gene>
    <name evidence="3" type="ORF">J2Z83_003135</name>
</gene>
<dbReference type="RefSeq" id="WP_209464074.1">
    <property type="nucleotide sequence ID" value="NZ_CP110224.1"/>
</dbReference>
<name>A0ABS4IJ64_9BACI</name>
<dbReference type="PANTHER" id="PTHR41307">
    <property type="entry name" value="MEMBRANE PROTEIN-RELATED"/>
    <property type="match status" value="1"/>
</dbReference>
<dbReference type="InterPro" id="IPR009214">
    <property type="entry name" value="DUF1129"/>
</dbReference>
<evidence type="ECO:0000313" key="3">
    <source>
        <dbReference type="EMBL" id="MBP1970998.1"/>
    </source>
</evidence>
<protein>
    <submittedName>
        <fullName evidence="3">Membrane-anchored protein</fullName>
    </submittedName>
</protein>
<proteinExistence type="predicted"/>
<dbReference type="Proteomes" id="UP001519345">
    <property type="component" value="Unassembled WGS sequence"/>
</dbReference>
<dbReference type="Gene3D" id="1.10.1900.10">
    <property type="entry name" value="c-terminal domain of poly(a) binding protein"/>
    <property type="match status" value="1"/>
</dbReference>
<reference evidence="3 4" key="1">
    <citation type="submission" date="2021-03" db="EMBL/GenBank/DDBJ databases">
        <title>Genomic Encyclopedia of Type Strains, Phase IV (KMG-IV): sequencing the most valuable type-strain genomes for metagenomic binning, comparative biology and taxonomic classification.</title>
        <authorList>
            <person name="Goeker M."/>
        </authorList>
    </citation>
    <scope>NUCLEOTIDE SEQUENCE [LARGE SCALE GENOMIC DNA]</scope>
    <source>
        <strain evidence="3 4">DSM 25609</strain>
    </source>
</reference>